<keyword evidence="1" id="KW-0732">Signal</keyword>
<accession>A0A2N9JKA0</accession>
<dbReference type="RefSeq" id="WP_105186741.1">
    <property type="nucleotide sequence ID" value="NZ_BAAAGO010000006.1"/>
</dbReference>
<reference evidence="2 3" key="1">
    <citation type="submission" date="2018-02" db="EMBL/GenBank/DDBJ databases">
        <authorList>
            <person name="Cohen D.B."/>
            <person name="Kent A.D."/>
        </authorList>
    </citation>
    <scope>NUCLEOTIDE SEQUENCE [LARGE SCALE GENOMIC DNA]</scope>
    <source>
        <strain evidence="2">1</strain>
    </source>
</reference>
<dbReference type="KEGG" id="mgg:MPLG2_3146"/>
<organism evidence="2 3">
    <name type="scientific">Micropruina glycogenica</name>
    <dbReference type="NCBI Taxonomy" id="75385"/>
    <lineage>
        <taxon>Bacteria</taxon>
        <taxon>Bacillati</taxon>
        <taxon>Actinomycetota</taxon>
        <taxon>Actinomycetes</taxon>
        <taxon>Propionibacteriales</taxon>
        <taxon>Nocardioidaceae</taxon>
        <taxon>Micropruina</taxon>
    </lineage>
</organism>
<dbReference type="PROSITE" id="PS51257">
    <property type="entry name" value="PROKAR_LIPOPROTEIN"/>
    <property type="match status" value="1"/>
</dbReference>
<keyword evidence="3" id="KW-1185">Reference proteome</keyword>
<feature type="signal peptide" evidence="1">
    <location>
        <begin position="1"/>
        <end position="23"/>
    </location>
</feature>
<evidence type="ECO:0000313" key="3">
    <source>
        <dbReference type="Proteomes" id="UP000238164"/>
    </source>
</evidence>
<evidence type="ECO:0000313" key="2">
    <source>
        <dbReference type="EMBL" id="SPD88176.1"/>
    </source>
</evidence>
<feature type="chain" id="PRO_5038786124" description="DUF4352 domain-containing protein" evidence="1">
    <location>
        <begin position="24"/>
        <end position="185"/>
    </location>
</feature>
<proteinExistence type="predicted"/>
<sequence length="185" mass="20162">MIRRFGHWLVALLACAAMIGLHAYTGEFGHVDARRATIGQTARLYASTVVVNGWSIGQVLYSDDAFVGRTGVIYLAVNVTVATDGSERSTSWKVGGESNGRTFAVDDSLFVPEPGFQRRQDVVFELSPDDLAGFTVTFLDQAPIYAYDPQVNVDLGITAQDAAQAFDRSRYDTVRTTSGTVEVIR</sequence>
<dbReference type="AlphaFoldDB" id="A0A2N9JKA0"/>
<gene>
    <name evidence="2" type="ORF">MPLG2_3146</name>
</gene>
<name>A0A2N9JKA0_9ACTN</name>
<evidence type="ECO:0008006" key="4">
    <source>
        <dbReference type="Google" id="ProtNLM"/>
    </source>
</evidence>
<dbReference type="Proteomes" id="UP000238164">
    <property type="component" value="Chromosome 1"/>
</dbReference>
<evidence type="ECO:0000256" key="1">
    <source>
        <dbReference type="SAM" id="SignalP"/>
    </source>
</evidence>
<protein>
    <recommendedName>
        <fullName evidence="4">DUF4352 domain-containing protein</fullName>
    </recommendedName>
</protein>
<dbReference type="EMBL" id="LT985188">
    <property type="protein sequence ID" value="SPD88176.1"/>
    <property type="molecule type" value="Genomic_DNA"/>
</dbReference>